<name>A0ABP9NP35_9PSEU</name>
<dbReference type="RefSeq" id="WP_345605766.1">
    <property type="nucleotide sequence ID" value="NZ_BAABJO010000010.1"/>
</dbReference>
<sequence length="67" mass="7501">MAEERLVSTGEAARALGVSSRSLARWAREGRLVPALVTPGGDKRPGQYRWLLSDLREQLLKLRTQPE</sequence>
<feature type="domain" description="Helix-turn-helix" evidence="1">
    <location>
        <begin position="7"/>
        <end position="57"/>
    </location>
</feature>
<gene>
    <name evidence="2" type="ORF">GCM10023320_31050</name>
</gene>
<dbReference type="InterPro" id="IPR041657">
    <property type="entry name" value="HTH_17"/>
</dbReference>
<dbReference type="Gene3D" id="1.10.1660.10">
    <property type="match status" value="1"/>
</dbReference>
<evidence type="ECO:0000313" key="3">
    <source>
        <dbReference type="Proteomes" id="UP001500804"/>
    </source>
</evidence>
<dbReference type="InterPro" id="IPR009061">
    <property type="entry name" value="DNA-bd_dom_put_sf"/>
</dbReference>
<comment type="caution">
    <text evidence="2">The sequence shown here is derived from an EMBL/GenBank/DDBJ whole genome shotgun (WGS) entry which is preliminary data.</text>
</comment>
<accession>A0ABP9NP35</accession>
<dbReference type="Proteomes" id="UP001500804">
    <property type="component" value="Unassembled WGS sequence"/>
</dbReference>
<dbReference type="EMBL" id="BAABJO010000010">
    <property type="protein sequence ID" value="GAA5121761.1"/>
    <property type="molecule type" value="Genomic_DNA"/>
</dbReference>
<protein>
    <recommendedName>
        <fullName evidence="1">Helix-turn-helix domain-containing protein</fullName>
    </recommendedName>
</protein>
<proteinExistence type="predicted"/>
<dbReference type="SUPFAM" id="SSF46955">
    <property type="entry name" value="Putative DNA-binding domain"/>
    <property type="match status" value="1"/>
</dbReference>
<keyword evidence="3" id="KW-1185">Reference proteome</keyword>
<evidence type="ECO:0000313" key="2">
    <source>
        <dbReference type="EMBL" id="GAA5121761.1"/>
    </source>
</evidence>
<evidence type="ECO:0000259" key="1">
    <source>
        <dbReference type="Pfam" id="PF12728"/>
    </source>
</evidence>
<reference evidence="3" key="1">
    <citation type="journal article" date="2019" name="Int. J. Syst. Evol. Microbiol.">
        <title>The Global Catalogue of Microorganisms (GCM) 10K type strain sequencing project: providing services to taxonomists for standard genome sequencing and annotation.</title>
        <authorList>
            <consortium name="The Broad Institute Genomics Platform"/>
            <consortium name="The Broad Institute Genome Sequencing Center for Infectious Disease"/>
            <person name="Wu L."/>
            <person name="Ma J."/>
        </authorList>
    </citation>
    <scope>NUCLEOTIDE SEQUENCE [LARGE SCALE GENOMIC DNA]</scope>
    <source>
        <strain evidence="3">JCM 18302</strain>
    </source>
</reference>
<organism evidence="2 3">
    <name type="scientific">Pseudonocardia adelaidensis</name>
    <dbReference type="NCBI Taxonomy" id="648754"/>
    <lineage>
        <taxon>Bacteria</taxon>
        <taxon>Bacillati</taxon>
        <taxon>Actinomycetota</taxon>
        <taxon>Actinomycetes</taxon>
        <taxon>Pseudonocardiales</taxon>
        <taxon>Pseudonocardiaceae</taxon>
        <taxon>Pseudonocardia</taxon>
    </lineage>
</organism>
<dbReference type="Pfam" id="PF12728">
    <property type="entry name" value="HTH_17"/>
    <property type="match status" value="1"/>
</dbReference>